<dbReference type="EMBL" id="PCWN01000009">
    <property type="protein sequence ID" value="PIR03749.1"/>
    <property type="molecule type" value="Genomic_DNA"/>
</dbReference>
<feature type="region of interest" description="Disordered" evidence="1">
    <location>
        <begin position="1"/>
        <end position="40"/>
    </location>
</feature>
<reference evidence="2 3" key="1">
    <citation type="submission" date="2017-09" db="EMBL/GenBank/DDBJ databases">
        <title>Depth-based differentiation of microbial function through sediment-hosted aquifers and enrichment of novel symbionts in the deep terrestrial subsurface.</title>
        <authorList>
            <person name="Probst A.J."/>
            <person name="Ladd B."/>
            <person name="Jarett J.K."/>
            <person name="Geller-Mcgrath D.E."/>
            <person name="Sieber C.M."/>
            <person name="Emerson J.B."/>
            <person name="Anantharaman K."/>
            <person name="Thomas B.C."/>
            <person name="Malmstrom R."/>
            <person name="Stieglmeier M."/>
            <person name="Klingl A."/>
            <person name="Woyke T."/>
            <person name="Ryan C.M."/>
            <person name="Banfield J.F."/>
        </authorList>
    </citation>
    <scope>NUCLEOTIDE SEQUENCE [LARGE SCALE GENOMIC DNA]</scope>
    <source>
        <strain evidence="2">CG11_big_fil_rev_8_21_14_0_20_39_34</strain>
    </source>
</reference>
<evidence type="ECO:0000313" key="2">
    <source>
        <dbReference type="EMBL" id="PIR03749.1"/>
    </source>
</evidence>
<comment type="caution">
    <text evidence="2">The sequence shown here is derived from an EMBL/GenBank/DDBJ whole genome shotgun (WGS) entry which is preliminary data.</text>
</comment>
<sequence>MSWFKGKSKEAEPQRAPQTEVPRENPYADAPYRGEPIPTVDDITTKYGGFHPEYTRDGMDAVSSAIKFGGEFLIPNPDQNAEDPFFWKGVAERLKTESNFGNAMALKLSQDIEQRVNRALGSIRGDVAKTDGAKVDFSDLPEMISNILKQVDTLAA</sequence>
<gene>
    <name evidence="2" type="ORF">COV59_04760</name>
</gene>
<proteinExistence type="predicted"/>
<evidence type="ECO:0000313" key="3">
    <source>
        <dbReference type="Proteomes" id="UP000229600"/>
    </source>
</evidence>
<name>A0A2H0N4C0_9BACT</name>
<dbReference type="Proteomes" id="UP000229600">
    <property type="component" value="Unassembled WGS sequence"/>
</dbReference>
<dbReference type="AlphaFoldDB" id="A0A2H0N4C0"/>
<accession>A0A2H0N4C0</accession>
<organism evidence="2 3">
    <name type="scientific">Candidatus Magasanikbacteria bacterium CG11_big_fil_rev_8_21_14_0_20_39_34</name>
    <dbReference type="NCBI Taxonomy" id="1974653"/>
    <lineage>
        <taxon>Bacteria</taxon>
        <taxon>Candidatus Magasanikiibacteriota</taxon>
    </lineage>
</organism>
<evidence type="ECO:0000256" key="1">
    <source>
        <dbReference type="SAM" id="MobiDB-lite"/>
    </source>
</evidence>
<protein>
    <submittedName>
        <fullName evidence="2">Uncharacterized protein</fullName>
    </submittedName>
</protein>